<evidence type="ECO:0000256" key="1">
    <source>
        <dbReference type="SAM" id="Phobius"/>
    </source>
</evidence>
<dbReference type="EMBL" id="CAKMMW010000013">
    <property type="protein sequence ID" value="CAH1215240.1"/>
    <property type="molecule type" value="Genomic_DNA"/>
</dbReference>
<comment type="caution">
    <text evidence="2">The sequence shown here is derived from an EMBL/GenBank/DDBJ whole genome shotgun (WGS) entry which is preliminary data.</text>
</comment>
<keyword evidence="1" id="KW-0472">Membrane</keyword>
<evidence type="ECO:0008006" key="4">
    <source>
        <dbReference type="Google" id="ProtNLM"/>
    </source>
</evidence>
<name>A0ABM9CIE2_9BACL</name>
<sequence length="160" mass="18118">MNLLTFIILSLAVYRLTHLLVIDKIFEPIRRYFVIRNFASKPFPTYTVQGGVLRRFIGKMLVCHWCSGIWVAAVIAFGFYRPLDIKTSIILTFALASVQSLIETKWMKSVGYPDMEEVKNPLIQTAEEDDPLSAARGIINGIIISSLFWVALGVFIAYVL</sequence>
<reference evidence="2" key="1">
    <citation type="submission" date="2022-01" db="EMBL/GenBank/DDBJ databases">
        <authorList>
            <person name="Criscuolo A."/>
        </authorList>
    </citation>
    <scope>NUCLEOTIDE SEQUENCE</scope>
    <source>
        <strain evidence="2">CIP111891</strain>
    </source>
</reference>
<organism evidence="2 3">
    <name type="scientific">Paenibacillus allorhizoplanae</name>
    <dbReference type="NCBI Taxonomy" id="2905648"/>
    <lineage>
        <taxon>Bacteria</taxon>
        <taxon>Bacillati</taxon>
        <taxon>Bacillota</taxon>
        <taxon>Bacilli</taxon>
        <taxon>Bacillales</taxon>
        <taxon>Paenibacillaceae</taxon>
        <taxon>Paenibacillus</taxon>
    </lineage>
</organism>
<dbReference type="RefSeq" id="WP_236290270.1">
    <property type="nucleotide sequence ID" value="NZ_CAKMMW010000013.1"/>
</dbReference>
<dbReference type="InterPro" id="IPR010773">
    <property type="entry name" value="Mycophage_PG1_Gp7"/>
</dbReference>
<feature type="transmembrane region" description="Helical" evidence="1">
    <location>
        <begin position="138"/>
        <end position="159"/>
    </location>
</feature>
<dbReference type="Pfam" id="PF07098">
    <property type="entry name" value="DUF1360"/>
    <property type="match status" value="1"/>
</dbReference>
<keyword evidence="1" id="KW-1133">Transmembrane helix</keyword>
<keyword evidence="3" id="KW-1185">Reference proteome</keyword>
<proteinExistence type="predicted"/>
<evidence type="ECO:0000313" key="3">
    <source>
        <dbReference type="Proteomes" id="UP000838821"/>
    </source>
</evidence>
<gene>
    <name evidence="2" type="ORF">PAECIP111891_04236</name>
</gene>
<feature type="transmembrane region" description="Helical" evidence="1">
    <location>
        <begin position="6"/>
        <end position="26"/>
    </location>
</feature>
<feature type="transmembrane region" description="Helical" evidence="1">
    <location>
        <begin position="61"/>
        <end position="79"/>
    </location>
</feature>
<keyword evidence="1" id="KW-0812">Transmembrane</keyword>
<protein>
    <recommendedName>
        <fullName evidence="4">DUF1360 domain-containing protein</fullName>
    </recommendedName>
</protein>
<accession>A0ABM9CIE2</accession>
<dbReference type="Proteomes" id="UP000838821">
    <property type="component" value="Unassembled WGS sequence"/>
</dbReference>
<evidence type="ECO:0000313" key="2">
    <source>
        <dbReference type="EMBL" id="CAH1215240.1"/>
    </source>
</evidence>